<evidence type="ECO:0000313" key="4">
    <source>
        <dbReference type="Proteomes" id="UP001148018"/>
    </source>
</evidence>
<accession>A0A9Q0I107</accession>
<evidence type="ECO:0000313" key="3">
    <source>
        <dbReference type="EMBL" id="KAJ3580738.1"/>
    </source>
</evidence>
<keyword evidence="2" id="KW-0472">Membrane</keyword>
<feature type="compositionally biased region" description="Low complexity" evidence="1">
    <location>
        <begin position="126"/>
        <end position="138"/>
    </location>
</feature>
<name>A0A9Q0I107_9TELE</name>
<keyword evidence="4" id="KW-1185">Reference proteome</keyword>
<dbReference type="EMBL" id="JANIIK010007172">
    <property type="protein sequence ID" value="KAJ3580738.1"/>
    <property type="molecule type" value="Genomic_DNA"/>
</dbReference>
<comment type="caution">
    <text evidence="3">The sequence shown here is derived from an EMBL/GenBank/DDBJ whole genome shotgun (WGS) entry which is preliminary data.</text>
</comment>
<protein>
    <submittedName>
        <fullName evidence="3">Uncharacterized protein</fullName>
    </submittedName>
</protein>
<feature type="compositionally biased region" description="Basic and acidic residues" evidence="1">
    <location>
        <begin position="147"/>
        <end position="157"/>
    </location>
</feature>
<feature type="compositionally biased region" description="Low complexity" evidence="1">
    <location>
        <begin position="209"/>
        <end position="222"/>
    </location>
</feature>
<feature type="transmembrane region" description="Helical" evidence="2">
    <location>
        <begin position="66"/>
        <end position="86"/>
    </location>
</feature>
<reference evidence="3" key="1">
    <citation type="submission" date="2022-07" db="EMBL/GenBank/DDBJ databases">
        <title>Chromosome-level genome of Muraenolepis orangiensis.</title>
        <authorList>
            <person name="Kim J."/>
        </authorList>
    </citation>
    <scope>NUCLEOTIDE SEQUENCE</scope>
    <source>
        <strain evidence="3">KU_S4_2022</strain>
        <tissue evidence="3">Muscle</tissue>
    </source>
</reference>
<keyword evidence="2" id="KW-1133">Transmembrane helix</keyword>
<dbReference type="AlphaFoldDB" id="A0A9Q0I107"/>
<proteinExistence type="predicted"/>
<feature type="region of interest" description="Disordered" evidence="1">
    <location>
        <begin position="117"/>
        <end position="234"/>
    </location>
</feature>
<evidence type="ECO:0000256" key="1">
    <source>
        <dbReference type="SAM" id="MobiDB-lite"/>
    </source>
</evidence>
<organism evidence="3 4">
    <name type="scientific">Muraenolepis orangiensis</name>
    <name type="common">Patagonian moray cod</name>
    <dbReference type="NCBI Taxonomy" id="630683"/>
    <lineage>
        <taxon>Eukaryota</taxon>
        <taxon>Metazoa</taxon>
        <taxon>Chordata</taxon>
        <taxon>Craniata</taxon>
        <taxon>Vertebrata</taxon>
        <taxon>Euteleostomi</taxon>
        <taxon>Actinopterygii</taxon>
        <taxon>Neopterygii</taxon>
        <taxon>Teleostei</taxon>
        <taxon>Neoteleostei</taxon>
        <taxon>Acanthomorphata</taxon>
        <taxon>Zeiogadaria</taxon>
        <taxon>Gadariae</taxon>
        <taxon>Gadiformes</taxon>
        <taxon>Muraenolepidoidei</taxon>
        <taxon>Muraenolepididae</taxon>
        <taxon>Muraenolepis</taxon>
    </lineage>
</organism>
<keyword evidence="2" id="KW-0812">Transmembrane</keyword>
<evidence type="ECO:0000256" key="2">
    <source>
        <dbReference type="SAM" id="Phobius"/>
    </source>
</evidence>
<feature type="compositionally biased region" description="Basic and acidic residues" evidence="1">
    <location>
        <begin position="165"/>
        <end position="191"/>
    </location>
</feature>
<dbReference type="Proteomes" id="UP001148018">
    <property type="component" value="Unassembled WGS sequence"/>
</dbReference>
<gene>
    <name evidence="3" type="ORF">NHX12_032741</name>
</gene>
<sequence>MAGLPEGKEEEEEEEEVVVVRRHVSPSTAKSHVKQMQAVGNSRKPHHQELAVAVARSLVEAVARSLAVAVAVAMPLAVTMLVVVVVTRPLAVSVAMSLAVVVARPVVVVGSQVASGGQVGGGGGSQVASAGQVASARGQLKKGRVRANSETDVKKEPSSGGAKGPHVEKRIPSGGKRELSTAKKAERDWPRTETGGMATKVSVKRTAKELPSLSKPLPGSKPNGKAKNVHFVAK</sequence>